<evidence type="ECO:0000313" key="2">
    <source>
        <dbReference type="Proteomes" id="UP000271098"/>
    </source>
</evidence>
<accession>A0A183E8R8</accession>
<dbReference type="WBParaSite" id="GPUH_0001738101-mRNA-1">
    <property type="protein sequence ID" value="GPUH_0001738101-mRNA-1"/>
    <property type="gene ID" value="GPUH_0001738101"/>
</dbReference>
<evidence type="ECO:0000313" key="3">
    <source>
        <dbReference type="WBParaSite" id="GPUH_0001738101-mRNA-1"/>
    </source>
</evidence>
<keyword evidence="2" id="KW-1185">Reference proteome</keyword>
<sequence>MDIAQFWKLELLGIKESPNDDDDGQAMQQFQESIGKEGERYSVGWPWRSPEIQLTSNFGLCFGRLKPPSTNFVLIPKC</sequence>
<proteinExistence type="predicted"/>
<organism evidence="3">
    <name type="scientific">Gongylonema pulchrum</name>
    <dbReference type="NCBI Taxonomy" id="637853"/>
    <lineage>
        <taxon>Eukaryota</taxon>
        <taxon>Metazoa</taxon>
        <taxon>Ecdysozoa</taxon>
        <taxon>Nematoda</taxon>
        <taxon>Chromadorea</taxon>
        <taxon>Rhabditida</taxon>
        <taxon>Spirurina</taxon>
        <taxon>Spiruromorpha</taxon>
        <taxon>Spiruroidea</taxon>
        <taxon>Gongylonematidae</taxon>
        <taxon>Gongylonema</taxon>
    </lineage>
</organism>
<reference evidence="1 2" key="2">
    <citation type="submission" date="2018-11" db="EMBL/GenBank/DDBJ databases">
        <authorList>
            <consortium name="Pathogen Informatics"/>
        </authorList>
    </citation>
    <scope>NUCLEOTIDE SEQUENCE [LARGE SCALE GENOMIC DNA]</scope>
</reference>
<name>A0A183E8R8_9BILA</name>
<dbReference type="Proteomes" id="UP000271098">
    <property type="component" value="Unassembled WGS sequence"/>
</dbReference>
<evidence type="ECO:0000313" key="1">
    <source>
        <dbReference type="EMBL" id="VDN29657.1"/>
    </source>
</evidence>
<dbReference type="EMBL" id="UYRT01085073">
    <property type="protein sequence ID" value="VDN29657.1"/>
    <property type="molecule type" value="Genomic_DNA"/>
</dbReference>
<protein>
    <submittedName>
        <fullName evidence="1 3">Uncharacterized protein</fullName>
    </submittedName>
</protein>
<gene>
    <name evidence="1" type="ORF">GPUH_LOCUS17359</name>
</gene>
<dbReference type="OrthoDB" id="5873130at2759"/>
<reference evidence="3" key="1">
    <citation type="submission" date="2016-06" db="UniProtKB">
        <authorList>
            <consortium name="WormBaseParasite"/>
        </authorList>
    </citation>
    <scope>IDENTIFICATION</scope>
</reference>
<dbReference type="AlphaFoldDB" id="A0A183E8R8"/>